<dbReference type="EMBL" id="LNQN01000006">
    <property type="protein sequence ID" value="KSU81198.1"/>
    <property type="molecule type" value="Genomic_DNA"/>
</dbReference>
<evidence type="ECO:0000313" key="2">
    <source>
        <dbReference type="EMBL" id="KSU81198.1"/>
    </source>
</evidence>
<proteinExistence type="predicted"/>
<gene>
    <name evidence="2" type="ORF">AS030_19875</name>
</gene>
<feature type="signal peptide" evidence="1">
    <location>
        <begin position="1"/>
        <end position="25"/>
    </location>
</feature>
<evidence type="ECO:0000313" key="3">
    <source>
        <dbReference type="Proteomes" id="UP000054099"/>
    </source>
</evidence>
<protein>
    <recommendedName>
        <fullName evidence="4">DUF4367 domain-containing protein</fullName>
    </recommendedName>
</protein>
<comment type="caution">
    <text evidence="2">The sequence shown here is derived from an EMBL/GenBank/DDBJ whole genome shotgun (WGS) entry which is preliminary data.</text>
</comment>
<keyword evidence="3" id="KW-1185">Reference proteome</keyword>
<accession>A0A0V8J2C3</accession>
<name>A0A0V8J2C3_9BACL</name>
<feature type="chain" id="PRO_5039564931" description="DUF4367 domain-containing protein" evidence="1">
    <location>
        <begin position="26"/>
        <end position="182"/>
    </location>
</feature>
<dbReference type="AlphaFoldDB" id="A0A0V8J2C3"/>
<dbReference type="RefSeq" id="WP_061974949.1">
    <property type="nucleotide sequence ID" value="NZ_FMAV01000004.1"/>
</dbReference>
<keyword evidence="1" id="KW-0732">Signal</keyword>
<organism evidence="2 3">
    <name type="scientific">Fictibacillus enclensis</name>
    <dbReference type="NCBI Taxonomy" id="1017270"/>
    <lineage>
        <taxon>Bacteria</taxon>
        <taxon>Bacillati</taxon>
        <taxon>Bacillota</taxon>
        <taxon>Bacilli</taxon>
        <taxon>Bacillales</taxon>
        <taxon>Fictibacillaceae</taxon>
        <taxon>Fictibacillus</taxon>
    </lineage>
</organism>
<dbReference type="Proteomes" id="UP000054099">
    <property type="component" value="Unassembled WGS sequence"/>
</dbReference>
<reference evidence="2 3" key="1">
    <citation type="journal article" date="2014" name="Antonie Van Leeuwenhoek">
        <title>Fictibacillus enclensis sp. nov., isolated from marine sediment.</title>
        <authorList>
            <person name="Dastager S.G."/>
            <person name="Mawlankar R."/>
            <person name="Srinivasan K."/>
            <person name="Tang S.K."/>
            <person name="Lee J.C."/>
            <person name="Ramana V.V."/>
            <person name="Shouche Y.S."/>
        </authorList>
    </citation>
    <scope>NUCLEOTIDE SEQUENCE [LARGE SCALE GENOMIC DNA]</scope>
    <source>
        <strain evidence="2 3">NIO-1003</strain>
    </source>
</reference>
<dbReference type="OrthoDB" id="2967917at2"/>
<evidence type="ECO:0008006" key="4">
    <source>
        <dbReference type="Google" id="ProtNLM"/>
    </source>
</evidence>
<sequence>MRKAGAVAAALLVTVLTSCQGSMLADGELKLETHSKGHYPRSYKPVSIDKSENVLPFKAPLPQYIPYKYKKPKVVITDWGKKEKLQLEMQYIRKDENTQKGFIAIKIFNHKNLVSDLIKQNKYEETLKLADGTKAYFAYFGNYAELFWVRDGEEYDLRHMFASEYTQKQLKKELLGIANSIE</sequence>
<evidence type="ECO:0000256" key="1">
    <source>
        <dbReference type="SAM" id="SignalP"/>
    </source>
</evidence>
<dbReference type="PROSITE" id="PS51257">
    <property type="entry name" value="PROKAR_LIPOPROTEIN"/>
    <property type="match status" value="1"/>
</dbReference>